<accession>A0A9Q0W2U8</accession>
<proteinExistence type="predicted"/>
<keyword evidence="3" id="KW-1185">Reference proteome</keyword>
<evidence type="ECO:0000313" key="3">
    <source>
        <dbReference type="Proteomes" id="UP001151532"/>
    </source>
</evidence>
<protein>
    <submittedName>
        <fullName evidence="2">BETA-13 GLUCANASE</fullName>
    </submittedName>
</protein>
<reference evidence="2" key="2">
    <citation type="journal article" date="2023" name="Int. J. Mol. Sci.">
        <title>De Novo Assembly and Annotation of 11 Diverse Shrub Willow (Salix) Genomes Reveals Novel Gene Organization in Sex-Linked Regions.</title>
        <authorList>
            <person name="Hyden B."/>
            <person name="Feng K."/>
            <person name="Yates T.B."/>
            <person name="Jawdy S."/>
            <person name="Cereghino C."/>
            <person name="Smart L.B."/>
            <person name="Muchero W."/>
        </authorList>
    </citation>
    <scope>NUCLEOTIDE SEQUENCE</scope>
    <source>
        <tissue evidence="2">Shoot tip</tissue>
    </source>
</reference>
<name>A0A9Q0W2U8_SALPP</name>
<comment type="caution">
    <text evidence="2">The sequence shown here is derived from an EMBL/GenBank/DDBJ whole genome shotgun (WGS) entry which is preliminary data.</text>
</comment>
<gene>
    <name evidence="2" type="ORF">OIU79_024685</name>
</gene>
<dbReference type="EMBL" id="JAPFFK010000006">
    <property type="protein sequence ID" value="KAJ6759665.1"/>
    <property type="molecule type" value="Genomic_DNA"/>
</dbReference>
<dbReference type="AlphaFoldDB" id="A0A9Q0W2U8"/>
<dbReference type="OrthoDB" id="1930814at2759"/>
<reference evidence="2" key="1">
    <citation type="submission" date="2022-11" db="EMBL/GenBank/DDBJ databases">
        <authorList>
            <person name="Hyden B.L."/>
            <person name="Feng K."/>
            <person name="Yates T."/>
            <person name="Jawdy S."/>
            <person name="Smart L.B."/>
            <person name="Muchero W."/>
        </authorList>
    </citation>
    <scope>NUCLEOTIDE SEQUENCE</scope>
    <source>
        <tissue evidence="2">Shoot tip</tissue>
    </source>
</reference>
<feature type="signal peptide" evidence="1">
    <location>
        <begin position="1"/>
        <end position="17"/>
    </location>
</feature>
<evidence type="ECO:0000313" key="2">
    <source>
        <dbReference type="EMBL" id="KAJ6759665.1"/>
    </source>
</evidence>
<dbReference type="Proteomes" id="UP001151532">
    <property type="component" value="Chromosome 15Z"/>
</dbReference>
<feature type="chain" id="PRO_5040169150" evidence="1">
    <location>
        <begin position="18"/>
        <end position="102"/>
    </location>
</feature>
<evidence type="ECO:0000256" key="1">
    <source>
        <dbReference type="SAM" id="SignalP"/>
    </source>
</evidence>
<sequence length="102" mass="10781">MALLVLAILMVVMTGRASCTWCVCKEMSSAVLQQTLDYACGAGADSTSKKRVRPKALVISKALLRFLHLILALAAALTLPASGELSIGALDLFSKMGRLLSD</sequence>
<organism evidence="2 3">
    <name type="scientific">Salix purpurea</name>
    <name type="common">Purple osier willow</name>
    <dbReference type="NCBI Taxonomy" id="77065"/>
    <lineage>
        <taxon>Eukaryota</taxon>
        <taxon>Viridiplantae</taxon>
        <taxon>Streptophyta</taxon>
        <taxon>Embryophyta</taxon>
        <taxon>Tracheophyta</taxon>
        <taxon>Spermatophyta</taxon>
        <taxon>Magnoliopsida</taxon>
        <taxon>eudicotyledons</taxon>
        <taxon>Gunneridae</taxon>
        <taxon>Pentapetalae</taxon>
        <taxon>rosids</taxon>
        <taxon>fabids</taxon>
        <taxon>Malpighiales</taxon>
        <taxon>Salicaceae</taxon>
        <taxon>Saliceae</taxon>
        <taxon>Salix</taxon>
    </lineage>
</organism>
<keyword evidence="1" id="KW-0732">Signal</keyword>